<proteinExistence type="predicted"/>
<dbReference type="EMBL" id="GGEC01039781">
    <property type="protein sequence ID" value="MBX20265.1"/>
    <property type="molecule type" value="Transcribed_RNA"/>
</dbReference>
<sequence length="59" mass="6971">MYTKKEMGKKRAMLTCTFCICCRSVCAFCLDCNKDAKKKSSEYNLQWFRTTCLFTNLTY</sequence>
<organism evidence="2">
    <name type="scientific">Rhizophora mucronata</name>
    <name type="common">Asiatic mangrove</name>
    <dbReference type="NCBI Taxonomy" id="61149"/>
    <lineage>
        <taxon>Eukaryota</taxon>
        <taxon>Viridiplantae</taxon>
        <taxon>Streptophyta</taxon>
        <taxon>Embryophyta</taxon>
        <taxon>Tracheophyta</taxon>
        <taxon>Spermatophyta</taxon>
        <taxon>Magnoliopsida</taxon>
        <taxon>eudicotyledons</taxon>
        <taxon>Gunneridae</taxon>
        <taxon>Pentapetalae</taxon>
        <taxon>rosids</taxon>
        <taxon>fabids</taxon>
        <taxon>Malpighiales</taxon>
        <taxon>Rhizophoraceae</taxon>
        <taxon>Rhizophora</taxon>
    </lineage>
</organism>
<accession>A0A2P2LQM2</accession>
<feature type="chain" id="PRO_5015114330" evidence="1">
    <location>
        <begin position="28"/>
        <end position="59"/>
    </location>
</feature>
<evidence type="ECO:0000313" key="2">
    <source>
        <dbReference type="EMBL" id="MBX20265.1"/>
    </source>
</evidence>
<feature type="signal peptide" evidence="1">
    <location>
        <begin position="1"/>
        <end position="27"/>
    </location>
</feature>
<protein>
    <submittedName>
        <fullName evidence="2">Uncharacterized protein</fullName>
    </submittedName>
</protein>
<evidence type="ECO:0000256" key="1">
    <source>
        <dbReference type="SAM" id="SignalP"/>
    </source>
</evidence>
<dbReference type="AlphaFoldDB" id="A0A2P2LQM2"/>
<keyword evidence="1" id="KW-0732">Signal</keyword>
<name>A0A2P2LQM2_RHIMU</name>
<reference evidence="2" key="1">
    <citation type="submission" date="2018-02" db="EMBL/GenBank/DDBJ databases">
        <title>Rhizophora mucronata_Transcriptome.</title>
        <authorList>
            <person name="Meera S.P."/>
            <person name="Sreeshan A."/>
            <person name="Augustine A."/>
        </authorList>
    </citation>
    <scope>NUCLEOTIDE SEQUENCE</scope>
    <source>
        <tissue evidence="2">Leaf</tissue>
    </source>
</reference>